<dbReference type="GO" id="GO:0000160">
    <property type="term" value="P:phosphorelay signal transduction system"/>
    <property type="evidence" value="ECO:0007669"/>
    <property type="project" value="InterPro"/>
</dbReference>
<feature type="modified residue" description="4-aspartylphosphate" evidence="1">
    <location>
        <position position="54"/>
    </location>
</feature>
<dbReference type="InterPro" id="IPR011006">
    <property type="entry name" value="CheY-like_superfamily"/>
</dbReference>
<evidence type="ECO:0000259" key="2">
    <source>
        <dbReference type="PROSITE" id="PS50110"/>
    </source>
</evidence>
<dbReference type="RefSeq" id="WP_123169804.1">
    <property type="nucleotide sequence ID" value="NZ_QKOD01000011.1"/>
</dbReference>
<dbReference type="SMART" id="SM00448">
    <property type="entry name" value="REC"/>
    <property type="match status" value="1"/>
</dbReference>
<dbReference type="PROSITE" id="PS50110">
    <property type="entry name" value="RESPONSE_REGULATORY"/>
    <property type="match status" value="1"/>
</dbReference>
<protein>
    <submittedName>
        <fullName evidence="3">Response regulator</fullName>
    </submittedName>
</protein>
<dbReference type="EMBL" id="QKOD01000011">
    <property type="protein sequence ID" value="RNJ42453.1"/>
    <property type="molecule type" value="Genomic_DNA"/>
</dbReference>
<name>A0A3M9X3G6_9HYPH</name>
<feature type="domain" description="Response regulatory" evidence="2">
    <location>
        <begin position="5"/>
        <end position="114"/>
    </location>
</feature>
<dbReference type="SUPFAM" id="SSF52172">
    <property type="entry name" value="CheY-like"/>
    <property type="match status" value="1"/>
</dbReference>
<evidence type="ECO:0000313" key="4">
    <source>
        <dbReference type="Proteomes" id="UP000275436"/>
    </source>
</evidence>
<proteinExistence type="predicted"/>
<dbReference type="Pfam" id="PF00072">
    <property type="entry name" value="Response_reg"/>
    <property type="match status" value="1"/>
</dbReference>
<dbReference type="InterPro" id="IPR001789">
    <property type="entry name" value="Sig_transdc_resp-reg_receiver"/>
</dbReference>
<dbReference type="Proteomes" id="UP000275436">
    <property type="component" value="Unassembled WGS sequence"/>
</dbReference>
<organism evidence="3 4">
    <name type="scientific">Mesorhizobium japonicum</name>
    <dbReference type="NCBI Taxonomy" id="2066070"/>
    <lineage>
        <taxon>Bacteria</taxon>
        <taxon>Pseudomonadati</taxon>
        <taxon>Pseudomonadota</taxon>
        <taxon>Alphaproteobacteria</taxon>
        <taxon>Hyphomicrobiales</taxon>
        <taxon>Phyllobacteriaceae</taxon>
        <taxon>Mesorhizobium</taxon>
    </lineage>
</organism>
<keyword evidence="1" id="KW-0597">Phosphoprotein</keyword>
<accession>A0A3M9X3G6</accession>
<gene>
    <name evidence="3" type="ORF">DNR46_29190</name>
</gene>
<evidence type="ECO:0000256" key="1">
    <source>
        <dbReference type="PROSITE-ProRule" id="PRU00169"/>
    </source>
</evidence>
<dbReference type="Gene3D" id="3.40.50.2300">
    <property type="match status" value="1"/>
</dbReference>
<evidence type="ECO:0000313" key="3">
    <source>
        <dbReference type="EMBL" id="RNJ42453.1"/>
    </source>
</evidence>
<comment type="caution">
    <text evidence="3">The sequence shown here is derived from an EMBL/GenBank/DDBJ whole genome shotgun (WGS) entry which is preliminary data.</text>
</comment>
<sequence length="121" mass="12960">MLSPVVLVVEDEELISWNLEAELVEAGYTVALARSCAEAADFLDTHWPDVAVLDVRLSDGECIDAAKKLYANGVPFIVHSAFPPTDIDVAFRPGTSVSKPGGISDIVAEVTRLTASTKEPF</sequence>
<reference evidence="3 4" key="1">
    <citation type="journal article" date="2018" name="Mol. Plant Microbe Interact.">
        <title>Taxonomically Different Co-Microsymbionts of a Relict Legume, Oxytropis popoviana, Have Complementary Sets of Symbiotic Genes and Together Increase the Efficiency of Plant Nodulation.</title>
        <authorList>
            <person name="Safronova V."/>
            <person name="Belimov A."/>
            <person name="Sazanova A."/>
            <person name="Chirak E."/>
            <person name="Verkhozina A."/>
            <person name="Kuznetsova I."/>
            <person name="Andronov E."/>
            <person name="Puhalsky J."/>
            <person name="Tikhonovich I."/>
        </authorList>
    </citation>
    <scope>NUCLEOTIDE SEQUENCE [LARGE SCALE GENOMIC DNA]</scope>
    <source>
        <strain evidence="3 4">Opo-235</strain>
    </source>
</reference>
<dbReference type="AlphaFoldDB" id="A0A3M9X3G6"/>